<dbReference type="Gene3D" id="1.10.630.10">
    <property type="entry name" value="Cytochrome P450"/>
    <property type="match status" value="1"/>
</dbReference>
<comment type="similarity">
    <text evidence="1">Belongs to the cytochrome P450 family.</text>
</comment>
<accession>A0ABR6EHA5</accession>
<gene>
    <name evidence="4" type="ORF">GL263_14165</name>
</gene>
<keyword evidence="2" id="KW-0479">Metal-binding</keyword>
<dbReference type="SUPFAM" id="SSF48264">
    <property type="entry name" value="Cytochrome P450"/>
    <property type="match status" value="1"/>
</dbReference>
<dbReference type="PANTHER" id="PTHR24305:SF166">
    <property type="entry name" value="CYTOCHROME P450 12A4, MITOCHONDRIAL-RELATED"/>
    <property type="match status" value="1"/>
</dbReference>
<dbReference type="Pfam" id="PF00067">
    <property type="entry name" value="p450"/>
    <property type="match status" value="1"/>
</dbReference>
<dbReference type="PRINTS" id="PR00465">
    <property type="entry name" value="EP450IV"/>
</dbReference>
<comment type="caution">
    <text evidence="4">The sequence shown here is derived from an EMBL/GenBank/DDBJ whole genome shotgun (WGS) entry which is preliminary data.</text>
</comment>
<dbReference type="InterPro" id="IPR036396">
    <property type="entry name" value="Cyt_P450_sf"/>
</dbReference>
<evidence type="ECO:0000256" key="2">
    <source>
        <dbReference type="ARBA" id="ARBA00022723"/>
    </source>
</evidence>
<keyword evidence="5" id="KW-1185">Reference proteome</keyword>
<sequence>MRQAGHREPTEAPNQKPDAADRARVLGDAFLPVVLGGAITRRRLGMGLAERVGWDARGVAVAERLHRQHGEGPLTVMERPRRIALVLDPADARYVLEHTPRPFSPAAFEKRAALGQFQPHGVLISDPDERESRRRKNEEVLATDRPLHPAAERFVRIAGEEVAGLVAEARADGVIDWPRLEAAWWRTVRRITLGDLARDDTTITRQLDALRGAANWAMLSPRRRLLRAAFRRRLNAYAARAEEGTLVAHAARLDAVGQIPHWLFAYDVAGIVTARALALLATHPETAARARREVAEDPPGKGAASWPLLRATVLESVRLWPTTPLVLRENAEPVRMPNGDRLPANTLVVIYAPYLHRGDPAGPDRDRFNPDLWLRAAGPVDSTATAGAFVPFSDGPAGCPGQNLVLLTTSAFLAQLLAVGVPRLLSHRLGPDAPLPATQDHFSLRFGPPVHAD</sequence>
<evidence type="ECO:0000313" key="5">
    <source>
        <dbReference type="Proteomes" id="UP000766698"/>
    </source>
</evidence>
<evidence type="ECO:0000256" key="1">
    <source>
        <dbReference type="ARBA" id="ARBA00010617"/>
    </source>
</evidence>
<dbReference type="RefSeq" id="WP_182856052.1">
    <property type="nucleotide sequence ID" value="NZ_WMLF01000185.1"/>
</dbReference>
<evidence type="ECO:0000256" key="3">
    <source>
        <dbReference type="ARBA" id="ARBA00023004"/>
    </source>
</evidence>
<dbReference type="PANTHER" id="PTHR24305">
    <property type="entry name" value="CYTOCHROME P450"/>
    <property type="match status" value="1"/>
</dbReference>
<name>A0ABR6EHA5_9ACTN</name>
<proteinExistence type="inferred from homology"/>
<dbReference type="InterPro" id="IPR002403">
    <property type="entry name" value="Cyt_P450_E_grp-IV"/>
</dbReference>
<keyword evidence="3" id="KW-0408">Iron</keyword>
<evidence type="ECO:0000313" key="4">
    <source>
        <dbReference type="EMBL" id="MBB1244702.1"/>
    </source>
</evidence>
<dbReference type="InterPro" id="IPR001128">
    <property type="entry name" value="Cyt_P450"/>
</dbReference>
<reference evidence="5" key="1">
    <citation type="journal article" date="2020" name="Syst. Appl. Microbiol.">
        <title>Streptomyces alkaliterrae sp. nov., isolated from an alkaline soil, and emended descriptions of Streptomyces alkaliphilus, Streptomyces calidiresistens and Streptomyces durbertensis.</title>
        <authorList>
            <person name="Swiecimska M."/>
            <person name="Golinska P."/>
            <person name="Nouioui I."/>
            <person name="Wypij M."/>
            <person name="Rai M."/>
            <person name="Sangal V."/>
            <person name="Goodfellow M."/>
        </authorList>
    </citation>
    <scope>NUCLEOTIDE SEQUENCE [LARGE SCALE GENOMIC DNA]</scope>
    <source>
        <strain evidence="5">DSM 104538</strain>
    </source>
</reference>
<organism evidence="4 5">
    <name type="scientific">Streptomyces durbertensis</name>
    <dbReference type="NCBI Taxonomy" id="2448886"/>
    <lineage>
        <taxon>Bacteria</taxon>
        <taxon>Bacillati</taxon>
        <taxon>Actinomycetota</taxon>
        <taxon>Actinomycetes</taxon>
        <taxon>Kitasatosporales</taxon>
        <taxon>Streptomycetaceae</taxon>
        <taxon>Streptomyces</taxon>
    </lineage>
</organism>
<dbReference type="InterPro" id="IPR050121">
    <property type="entry name" value="Cytochrome_P450_monoxygenase"/>
</dbReference>
<protein>
    <submittedName>
        <fullName evidence="4">Cytochrome P450</fullName>
    </submittedName>
</protein>
<dbReference type="Proteomes" id="UP000766698">
    <property type="component" value="Unassembled WGS sequence"/>
</dbReference>
<dbReference type="EMBL" id="WMLF01000185">
    <property type="protein sequence ID" value="MBB1244702.1"/>
    <property type="molecule type" value="Genomic_DNA"/>
</dbReference>